<organism evidence="1 2">
    <name type="scientific">Flavobacterium urocaniciphilum</name>
    <dbReference type="NCBI Taxonomy" id="1299341"/>
    <lineage>
        <taxon>Bacteria</taxon>
        <taxon>Pseudomonadati</taxon>
        <taxon>Bacteroidota</taxon>
        <taxon>Flavobacteriia</taxon>
        <taxon>Flavobacteriales</taxon>
        <taxon>Flavobacteriaceae</taxon>
        <taxon>Flavobacterium</taxon>
    </lineage>
</organism>
<name>A0A1H9CIQ7_9FLAO</name>
<dbReference type="Proteomes" id="UP000198648">
    <property type="component" value="Unassembled WGS sequence"/>
</dbReference>
<sequence length="125" mass="14178">GGAWQTSNVFTGVEAGVHTVLVSDLEGCTNLSEEVLVVDYMKYFTPNGDGFNDTWNIVGLNAQHNAKIYIFDRYGKLIKQIDPLGNGWDGKYNGQDIPSTDYWFSVDYTENDQQKQFKAHFTLKR</sequence>
<dbReference type="OrthoDB" id="9765926at2"/>
<dbReference type="NCBIfam" id="TIGR04131">
    <property type="entry name" value="Bac_Flav_CTERM"/>
    <property type="match status" value="1"/>
</dbReference>
<evidence type="ECO:0000313" key="2">
    <source>
        <dbReference type="Proteomes" id="UP000198648"/>
    </source>
</evidence>
<proteinExistence type="predicted"/>
<evidence type="ECO:0000313" key="1">
    <source>
        <dbReference type="EMBL" id="SEQ00941.1"/>
    </source>
</evidence>
<feature type="non-terminal residue" evidence="1">
    <location>
        <position position="1"/>
    </location>
</feature>
<accession>A0A1H9CIQ7</accession>
<keyword evidence="2" id="KW-1185">Reference proteome</keyword>
<dbReference type="InterPro" id="IPR026341">
    <property type="entry name" value="T9SS_type_B"/>
</dbReference>
<gene>
    <name evidence="1" type="ORF">SAMN05444005_104255</name>
</gene>
<dbReference type="Pfam" id="PF13585">
    <property type="entry name" value="CHU_C"/>
    <property type="match status" value="1"/>
</dbReference>
<protein>
    <submittedName>
        <fullName evidence="1">Gliding motility-associated C-terminal domain-containing protein</fullName>
    </submittedName>
</protein>
<dbReference type="AlphaFoldDB" id="A0A1H9CIQ7"/>
<dbReference type="RefSeq" id="WP_143065635.1">
    <property type="nucleotide sequence ID" value="NZ_FOEI01000004.1"/>
</dbReference>
<dbReference type="EMBL" id="FOEI01000004">
    <property type="protein sequence ID" value="SEQ00941.1"/>
    <property type="molecule type" value="Genomic_DNA"/>
</dbReference>
<reference evidence="1 2" key="1">
    <citation type="submission" date="2016-10" db="EMBL/GenBank/DDBJ databases">
        <authorList>
            <person name="de Groot N.N."/>
        </authorList>
    </citation>
    <scope>NUCLEOTIDE SEQUENCE [LARGE SCALE GENOMIC DNA]</scope>
    <source>
        <strain evidence="1 2">DSM 27078</strain>
    </source>
</reference>
<dbReference type="STRING" id="1299341.SAMN05444005_104255"/>